<organism evidence="2 3">
    <name type="scientific">Nothophoma quercina</name>
    <dbReference type="NCBI Taxonomy" id="749835"/>
    <lineage>
        <taxon>Eukaryota</taxon>
        <taxon>Fungi</taxon>
        <taxon>Dikarya</taxon>
        <taxon>Ascomycota</taxon>
        <taxon>Pezizomycotina</taxon>
        <taxon>Dothideomycetes</taxon>
        <taxon>Pleosporomycetidae</taxon>
        <taxon>Pleosporales</taxon>
        <taxon>Pleosporineae</taxon>
        <taxon>Didymellaceae</taxon>
        <taxon>Nothophoma</taxon>
    </lineage>
</organism>
<keyword evidence="3" id="KW-1185">Reference proteome</keyword>
<evidence type="ECO:0000313" key="2">
    <source>
        <dbReference type="EMBL" id="KAL1596161.1"/>
    </source>
</evidence>
<reference evidence="2 3" key="1">
    <citation type="submission" date="2024-02" db="EMBL/GenBank/DDBJ databases">
        <title>De novo assembly and annotation of 12 fungi associated with fruit tree decline syndrome in Ontario, Canada.</title>
        <authorList>
            <person name="Sulman M."/>
            <person name="Ellouze W."/>
            <person name="Ilyukhin E."/>
        </authorList>
    </citation>
    <scope>NUCLEOTIDE SEQUENCE [LARGE SCALE GENOMIC DNA]</scope>
    <source>
        <strain evidence="2 3">M97-236</strain>
    </source>
</reference>
<feature type="signal peptide" evidence="1">
    <location>
        <begin position="1"/>
        <end position="21"/>
    </location>
</feature>
<proteinExistence type="predicted"/>
<comment type="caution">
    <text evidence="2">The sequence shown here is derived from an EMBL/GenBank/DDBJ whole genome shotgun (WGS) entry which is preliminary data.</text>
</comment>
<dbReference type="Proteomes" id="UP001521222">
    <property type="component" value="Unassembled WGS sequence"/>
</dbReference>
<accession>A0ABR3QVI2</accession>
<keyword evidence="1" id="KW-0732">Signal</keyword>
<dbReference type="EMBL" id="JAKIXB020000029">
    <property type="protein sequence ID" value="KAL1596161.1"/>
    <property type="molecule type" value="Genomic_DNA"/>
</dbReference>
<gene>
    <name evidence="2" type="ORF">SLS59_007858</name>
</gene>
<evidence type="ECO:0000313" key="3">
    <source>
        <dbReference type="Proteomes" id="UP001521222"/>
    </source>
</evidence>
<sequence length="160" mass="17270">MQFQFSSLVALLACALDVVSAADNFSLYAYGDNLPTGMKLFLADVSLTDDLRFVASPEHGNVSWSKQPSMYIGADPDDLKTVGFVTEDKVADGQAVKGFDLFGGWAYNNQKAGAIEMNFVATPTNETDLYQIKWNAASTKVAGDHIPISLRTKAPAVPQD</sequence>
<feature type="chain" id="PRO_5047090214" evidence="1">
    <location>
        <begin position="22"/>
        <end position="160"/>
    </location>
</feature>
<evidence type="ECO:0000256" key="1">
    <source>
        <dbReference type="SAM" id="SignalP"/>
    </source>
</evidence>
<name>A0ABR3QVI2_9PLEO</name>
<protein>
    <submittedName>
        <fullName evidence="2">Uncharacterized protein</fullName>
    </submittedName>
</protein>